<keyword evidence="5 13" id="KW-0349">Heme</keyword>
<dbReference type="AlphaFoldDB" id="A0A672NRG5"/>
<evidence type="ECO:0000256" key="4">
    <source>
        <dbReference type="ARBA" id="ARBA00010617"/>
    </source>
</evidence>
<evidence type="ECO:0000256" key="10">
    <source>
        <dbReference type="ARBA" id="ARBA00023004"/>
    </source>
</evidence>
<dbReference type="PANTHER" id="PTHR24289">
    <property type="entry name" value="STEROID 17-ALPHA-HYDROXYLASE/17,20 LYASE"/>
    <property type="match status" value="1"/>
</dbReference>
<dbReference type="OMA" id="IISRCVI"/>
<feature type="binding site" description="axial binding residue" evidence="13">
    <location>
        <position position="397"/>
    </location>
    <ligand>
        <name>heme</name>
        <dbReference type="ChEBI" id="CHEBI:30413"/>
    </ligand>
    <ligandPart>
        <name>Fe</name>
        <dbReference type="ChEBI" id="CHEBI:18248"/>
    </ligandPart>
</feature>
<evidence type="ECO:0000313" key="16">
    <source>
        <dbReference type="Proteomes" id="UP000472262"/>
    </source>
</evidence>
<evidence type="ECO:0000256" key="8">
    <source>
        <dbReference type="ARBA" id="ARBA00022848"/>
    </source>
</evidence>
<keyword evidence="6 13" id="KW-0479">Metal-binding</keyword>
<dbReference type="InParanoid" id="A0A672NRG5"/>
<dbReference type="InterPro" id="IPR001128">
    <property type="entry name" value="Cyt_P450"/>
</dbReference>
<evidence type="ECO:0000256" key="3">
    <source>
        <dbReference type="ARBA" id="ARBA00004406"/>
    </source>
</evidence>
<keyword evidence="7" id="KW-0256">Endoplasmic reticulum</keyword>
<dbReference type="SUPFAM" id="SSF48264">
    <property type="entry name" value="Cytochrome P450"/>
    <property type="match status" value="1"/>
</dbReference>
<dbReference type="GO" id="GO:0005789">
    <property type="term" value="C:endoplasmic reticulum membrane"/>
    <property type="evidence" value="ECO:0007669"/>
    <property type="project" value="UniProtKB-SubCell"/>
</dbReference>
<dbReference type="GO" id="GO:0042448">
    <property type="term" value="P:progesterone metabolic process"/>
    <property type="evidence" value="ECO:0007669"/>
    <property type="project" value="TreeGrafter"/>
</dbReference>
<evidence type="ECO:0000256" key="11">
    <source>
        <dbReference type="ARBA" id="ARBA00023033"/>
    </source>
</evidence>
<dbReference type="FunFam" id="1.10.630.10:FF:000238">
    <property type="entry name" value="Cytochrome P450 2A6"/>
    <property type="match status" value="1"/>
</dbReference>
<keyword evidence="16" id="KW-1185">Reference proteome</keyword>
<evidence type="ECO:0000256" key="1">
    <source>
        <dbReference type="ARBA" id="ARBA00001971"/>
    </source>
</evidence>
<dbReference type="Proteomes" id="UP000472262">
    <property type="component" value="Unassembled WGS sequence"/>
</dbReference>
<evidence type="ECO:0000256" key="14">
    <source>
        <dbReference type="RuleBase" id="RU000461"/>
    </source>
</evidence>
<dbReference type="Gene3D" id="1.10.630.10">
    <property type="entry name" value="Cytochrome P450"/>
    <property type="match status" value="1"/>
</dbReference>
<dbReference type="GO" id="GO:0005506">
    <property type="term" value="F:iron ion binding"/>
    <property type="evidence" value="ECO:0007669"/>
    <property type="project" value="InterPro"/>
</dbReference>
<proteinExistence type="inferred from homology"/>
<accession>A0A672NRG5</accession>
<dbReference type="InterPro" id="IPR036396">
    <property type="entry name" value="Cyt_P450_sf"/>
</dbReference>
<dbReference type="GO" id="GO:0006694">
    <property type="term" value="P:steroid biosynthetic process"/>
    <property type="evidence" value="ECO:0007669"/>
    <property type="project" value="UniProtKB-UniPathway"/>
</dbReference>
<keyword evidence="12" id="KW-0472">Membrane</keyword>
<keyword evidence="9 14" id="KW-0560">Oxidoreductase</keyword>
<evidence type="ECO:0000256" key="13">
    <source>
        <dbReference type="PIRSR" id="PIRSR602401-1"/>
    </source>
</evidence>
<reference evidence="15" key="2">
    <citation type="submission" date="2025-09" db="UniProtKB">
        <authorList>
            <consortium name="Ensembl"/>
        </authorList>
    </citation>
    <scope>IDENTIFICATION</scope>
</reference>
<sequence>MNGFAPGDRSPPSIPSLSIIGSLLNCPCFFQQLQKKYGDLYSLMMGSHKVLIVNNHHHAKEVLIKKGKIFAGRPRTVIKLLVNSRWERYSVSLCMFGEGSVSIEKIICREASSMCDMLTDPEHAVDLAPELTCAVTNVVCALCFNSSYKRGDAEFESMLRYSQGIVDTDSLVDIFPWLQIFPNKDLKILRQCVSVRDKLLQKKYEEHKVNYSDNVQRDLLDALLRAKRSSENNNTSTHDVGLTEDRVLRTVGDIFGAGVEITTTVLKWSIAYLVHNPPVQRKVQQELDNKIGKDRHPQLSDRGNLPYLEATIREVLRIRPVSPLLIPHVALQDTSVGEYTVQKGTRVIINPCSSESVNITKYTESSNPIGRFLNEEGDGLCCPSASYLPFGAGVRVCLGEALAKMELFLFLSWILQKFTMPTGQPLSDLQDKFGVVLQHKKFKVIAKLRADWEKNPTNAAMLGKYIMCVFCTLETFVREFVFMKPAIKYHKSNMNKMNILRQCNSMININ</sequence>
<evidence type="ECO:0000256" key="6">
    <source>
        <dbReference type="ARBA" id="ARBA00022723"/>
    </source>
</evidence>
<dbReference type="UniPathway" id="UPA00062"/>
<comment type="cofactor">
    <cofactor evidence="1 13">
        <name>heme</name>
        <dbReference type="ChEBI" id="CHEBI:30413"/>
    </cofactor>
</comment>
<dbReference type="PRINTS" id="PR00385">
    <property type="entry name" value="P450"/>
</dbReference>
<comment type="subcellular location">
    <subcellularLocation>
        <location evidence="3">Endoplasmic reticulum membrane</location>
        <topology evidence="3">Peripheral membrane protein</topology>
    </subcellularLocation>
    <subcellularLocation>
        <location evidence="2">Microsome membrane</location>
        <topology evidence="2">Peripheral membrane protein</topology>
    </subcellularLocation>
</comment>
<evidence type="ECO:0000313" key="15">
    <source>
        <dbReference type="Ensembl" id="ENSSGRP00000053817.1"/>
    </source>
</evidence>
<name>A0A672NRG5_SINGR</name>
<evidence type="ECO:0000256" key="7">
    <source>
        <dbReference type="ARBA" id="ARBA00022824"/>
    </source>
</evidence>
<dbReference type="PANTHER" id="PTHR24289:SF14">
    <property type="entry name" value="CYTOCHROME P450, FAMILY 17, SUBFAMILY A, POLYPEPTIDE 1"/>
    <property type="match status" value="1"/>
</dbReference>
<dbReference type="Pfam" id="PF00067">
    <property type="entry name" value="p450"/>
    <property type="match status" value="1"/>
</dbReference>
<dbReference type="GO" id="GO:0020037">
    <property type="term" value="F:heme binding"/>
    <property type="evidence" value="ECO:0007669"/>
    <property type="project" value="InterPro"/>
</dbReference>
<keyword evidence="10 13" id="KW-0408">Iron</keyword>
<dbReference type="InterPro" id="IPR017972">
    <property type="entry name" value="Cyt_P450_CS"/>
</dbReference>
<evidence type="ECO:0000256" key="2">
    <source>
        <dbReference type="ARBA" id="ARBA00004174"/>
    </source>
</evidence>
<keyword evidence="11 14" id="KW-0503">Monooxygenase</keyword>
<evidence type="ECO:0000256" key="5">
    <source>
        <dbReference type="ARBA" id="ARBA00022617"/>
    </source>
</evidence>
<organism evidence="15 16">
    <name type="scientific">Sinocyclocheilus grahami</name>
    <name type="common">Dianchi golden-line fish</name>
    <name type="synonym">Barbus grahami</name>
    <dbReference type="NCBI Taxonomy" id="75366"/>
    <lineage>
        <taxon>Eukaryota</taxon>
        <taxon>Metazoa</taxon>
        <taxon>Chordata</taxon>
        <taxon>Craniata</taxon>
        <taxon>Vertebrata</taxon>
        <taxon>Euteleostomi</taxon>
        <taxon>Actinopterygii</taxon>
        <taxon>Neopterygii</taxon>
        <taxon>Teleostei</taxon>
        <taxon>Ostariophysi</taxon>
        <taxon>Cypriniformes</taxon>
        <taxon>Cyprinidae</taxon>
        <taxon>Cyprininae</taxon>
        <taxon>Sinocyclocheilus</taxon>
    </lineage>
</organism>
<keyword evidence="8" id="KW-0492">Microsome</keyword>
<reference evidence="15" key="1">
    <citation type="submission" date="2025-08" db="UniProtKB">
        <authorList>
            <consortium name="Ensembl"/>
        </authorList>
    </citation>
    <scope>IDENTIFICATION</scope>
</reference>
<dbReference type="Ensembl" id="ENSSGRT00000057506.1">
    <property type="protein sequence ID" value="ENSSGRP00000053817.1"/>
    <property type="gene ID" value="ENSSGRG00000028369.1"/>
</dbReference>
<dbReference type="PRINTS" id="PR00463">
    <property type="entry name" value="EP450I"/>
</dbReference>
<dbReference type="GO" id="GO:0042446">
    <property type="term" value="P:hormone biosynthetic process"/>
    <property type="evidence" value="ECO:0007669"/>
    <property type="project" value="TreeGrafter"/>
</dbReference>
<comment type="similarity">
    <text evidence="4 14">Belongs to the cytochrome P450 family.</text>
</comment>
<dbReference type="InterPro" id="IPR002401">
    <property type="entry name" value="Cyt_P450_E_grp-I"/>
</dbReference>
<evidence type="ECO:0000256" key="9">
    <source>
        <dbReference type="ARBA" id="ARBA00023002"/>
    </source>
</evidence>
<dbReference type="GO" id="GO:0004508">
    <property type="term" value="F:steroid 17-alpha-monooxygenase activity"/>
    <property type="evidence" value="ECO:0007669"/>
    <property type="project" value="TreeGrafter"/>
</dbReference>
<evidence type="ECO:0000256" key="12">
    <source>
        <dbReference type="ARBA" id="ARBA00023136"/>
    </source>
</evidence>
<dbReference type="PROSITE" id="PS00086">
    <property type="entry name" value="CYTOCHROME_P450"/>
    <property type="match status" value="1"/>
</dbReference>
<protein>
    <submittedName>
        <fullName evidence="15">Cytochrome P450 family 17 subfamily A member 1</fullName>
    </submittedName>
</protein>